<evidence type="ECO:0000256" key="6">
    <source>
        <dbReference type="ARBA" id="ARBA00023065"/>
    </source>
</evidence>
<comment type="caution">
    <text evidence="10">The sequence shown here is derived from an EMBL/GenBank/DDBJ whole genome shotgun (WGS) entry which is preliminary data.</text>
</comment>
<evidence type="ECO:0000256" key="1">
    <source>
        <dbReference type="ARBA" id="ARBA00004651"/>
    </source>
</evidence>
<keyword evidence="5 9" id="KW-1133">Transmembrane helix</keyword>
<accession>A0A2S8G939</accession>
<evidence type="ECO:0000313" key="10">
    <source>
        <dbReference type="EMBL" id="PQO40982.1"/>
    </source>
</evidence>
<gene>
    <name evidence="10" type="ORF">C5Y98_05230</name>
</gene>
<evidence type="ECO:0000256" key="7">
    <source>
        <dbReference type="ARBA" id="ARBA00023136"/>
    </source>
</evidence>
<evidence type="ECO:0000256" key="4">
    <source>
        <dbReference type="ARBA" id="ARBA00022692"/>
    </source>
</evidence>
<dbReference type="AlphaFoldDB" id="A0A2S8G939"/>
<keyword evidence="4 9" id="KW-0812">Transmembrane</keyword>
<dbReference type="Pfam" id="PF25539">
    <property type="entry name" value="Bestrophin_2"/>
    <property type="match status" value="1"/>
</dbReference>
<protein>
    <recommendedName>
        <fullName evidence="12">Bestrophin</fullName>
    </recommendedName>
</protein>
<feature type="transmembrane region" description="Helical" evidence="9">
    <location>
        <begin position="33"/>
        <end position="51"/>
    </location>
</feature>
<comment type="similarity">
    <text evidence="8">Belongs to the anion channel-forming bestrophin (TC 1.A.46) family.</text>
</comment>
<dbReference type="InterPro" id="IPR044669">
    <property type="entry name" value="YneE/VCCN1/2-like"/>
</dbReference>
<dbReference type="GO" id="GO:0005886">
    <property type="term" value="C:plasma membrane"/>
    <property type="evidence" value="ECO:0007669"/>
    <property type="project" value="UniProtKB-SubCell"/>
</dbReference>
<evidence type="ECO:0000256" key="2">
    <source>
        <dbReference type="ARBA" id="ARBA00022448"/>
    </source>
</evidence>
<dbReference type="RefSeq" id="WP_105352255.1">
    <property type="nucleotide sequence ID" value="NZ_PUIB01000007.1"/>
</dbReference>
<evidence type="ECO:0000256" key="8">
    <source>
        <dbReference type="ARBA" id="ARBA00034708"/>
    </source>
</evidence>
<feature type="transmembrane region" description="Helical" evidence="9">
    <location>
        <begin position="187"/>
        <end position="204"/>
    </location>
</feature>
<dbReference type="Proteomes" id="UP000239388">
    <property type="component" value="Unassembled WGS sequence"/>
</dbReference>
<dbReference type="OrthoDB" id="445589at2"/>
<dbReference type="EMBL" id="PUIB01000007">
    <property type="protein sequence ID" value="PQO40982.1"/>
    <property type="molecule type" value="Genomic_DNA"/>
</dbReference>
<name>A0A2S8G939_9BACT</name>
<organism evidence="10 11">
    <name type="scientific">Blastopirellula marina</name>
    <dbReference type="NCBI Taxonomy" id="124"/>
    <lineage>
        <taxon>Bacteria</taxon>
        <taxon>Pseudomonadati</taxon>
        <taxon>Planctomycetota</taxon>
        <taxon>Planctomycetia</taxon>
        <taxon>Pirellulales</taxon>
        <taxon>Pirellulaceae</taxon>
        <taxon>Blastopirellula</taxon>
    </lineage>
</organism>
<keyword evidence="7 9" id="KW-0472">Membrane</keyword>
<evidence type="ECO:0008006" key="12">
    <source>
        <dbReference type="Google" id="ProtNLM"/>
    </source>
</evidence>
<keyword evidence="2" id="KW-0813">Transport</keyword>
<sequence>MQLQLLFWMCLLTVYSIIATAVTQSIEFPEWDWGDELTTAIGVAIGVLLVFRNRSAYDRWWEARTLWGKLINDSRNLAVKTAAFAEIEPNDRQAFAELLIAFPHALRMHLRGQREPMPNVAALYPEFDEAQHRPAFISLQIFKLMNKWNRGNKLFTSIRILERHGNGLLDVCGACERIRNTPMVSSYLYITWCSVILYCLAAPWPMGVNFGWYALPIVLLSNGFLLAMEVVAETIEEPFGTEQDDLPLERYCSSIESFVRDTLA</sequence>
<evidence type="ECO:0000256" key="5">
    <source>
        <dbReference type="ARBA" id="ARBA00022989"/>
    </source>
</evidence>
<keyword evidence="6" id="KW-0406">Ion transport</keyword>
<dbReference type="PANTHER" id="PTHR33281">
    <property type="entry name" value="UPF0187 PROTEIN YNEE"/>
    <property type="match status" value="1"/>
</dbReference>
<comment type="subcellular location">
    <subcellularLocation>
        <location evidence="1">Cell membrane</location>
        <topology evidence="1">Multi-pass membrane protein</topology>
    </subcellularLocation>
</comment>
<dbReference type="GO" id="GO:0005254">
    <property type="term" value="F:chloride channel activity"/>
    <property type="evidence" value="ECO:0007669"/>
    <property type="project" value="InterPro"/>
</dbReference>
<dbReference type="PANTHER" id="PTHR33281:SF19">
    <property type="entry name" value="VOLTAGE-DEPENDENT ANION CHANNEL-FORMING PROTEIN YNEE"/>
    <property type="match status" value="1"/>
</dbReference>
<reference evidence="10 11" key="1">
    <citation type="submission" date="2018-02" db="EMBL/GenBank/DDBJ databases">
        <title>Comparative genomes isolates from brazilian mangrove.</title>
        <authorList>
            <person name="Araujo J.E."/>
            <person name="Taketani R.G."/>
            <person name="Silva M.C.P."/>
            <person name="Loureco M.V."/>
            <person name="Andreote F.D."/>
        </authorList>
    </citation>
    <scope>NUCLEOTIDE SEQUENCE [LARGE SCALE GENOMIC DNA]</scope>
    <source>
        <strain evidence="10 11">NAP PRIS-MGV</strain>
    </source>
</reference>
<evidence type="ECO:0000256" key="9">
    <source>
        <dbReference type="SAM" id="Phobius"/>
    </source>
</evidence>
<evidence type="ECO:0000256" key="3">
    <source>
        <dbReference type="ARBA" id="ARBA00022475"/>
    </source>
</evidence>
<keyword evidence="3" id="KW-1003">Cell membrane</keyword>
<feature type="transmembrane region" description="Helical" evidence="9">
    <location>
        <begin position="210"/>
        <end position="232"/>
    </location>
</feature>
<evidence type="ECO:0000313" key="11">
    <source>
        <dbReference type="Proteomes" id="UP000239388"/>
    </source>
</evidence>
<proteinExistence type="inferred from homology"/>